<dbReference type="EMBL" id="MIKG01000005">
    <property type="protein sequence ID" value="RAO67166.1"/>
    <property type="molecule type" value="Genomic_DNA"/>
</dbReference>
<dbReference type="OrthoDB" id="5343576at2759"/>
<evidence type="ECO:0000313" key="3">
    <source>
        <dbReference type="Proteomes" id="UP000249363"/>
    </source>
</evidence>
<feature type="region of interest" description="Disordered" evidence="1">
    <location>
        <begin position="488"/>
        <end position="507"/>
    </location>
</feature>
<name>A0A364KUD3_TALAM</name>
<keyword evidence="3" id="KW-1185">Reference proteome</keyword>
<sequence>MMSPARVVEATQKENDFQTLTSALDALLVTVHQLSLREQELQRRVKLAHDEYKRLAERVEGGVTNVEQSVLEQIRSNDSQPLPKLDPSLKPLDVVDNLREHGHIQRQLLDVVVAGIISSRSFEGDVRTDDNASFEVPSNNPCVVAAKARRPSMYERDFTTSNGVKGNLRCPYAKPTHPTANGHVNGTATTTINNLDEQSSATKCAFDPIKADLTAPQDRVSSAGASVRSSAARCPIRYMDDHSPEELAKYFEAHKHEIPRSHAICVTRFQRSSATMRQIDAKYGSLVNMIQGLSVRHKPLLPESGENGTSAERVEKWAEDVSSKSPHLATLSTVEEDEVPAVELPDEEDRMGHFERPLREVRVGESPSRPWGIPVPILNHNQPVLGSAINSPAAPIHAPELKTPKHMTNIDLPSPAVHRQEIPSPTPVRQKGKCPFDHTALMKKPEAAADVDGTLAKEADSPAYQHYVNGNVHHATVQEDKINDYAEPKVQASTPTPASAPAPALSSPPQMIFNGPVFFGFSAEETAAFMQQFSSPGGK</sequence>
<proteinExistence type="predicted"/>
<reference evidence="2 3" key="1">
    <citation type="journal article" date="2017" name="Biotechnol. Biofuels">
        <title>Differential beta-glucosidase expression as a function of carbon source availability in Talaromyces amestolkiae: a genomic and proteomic approach.</title>
        <authorList>
            <person name="de Eugenio L.I."/>
            <person name="Mendez-Liter J.A."/>
            <person name="Nieto-Dominguez M."/>
            <person name="Alonso L."/>
            <person name="Gil-Munoz J."/>
            <person name="Barriuso J."/>
            <person name="Prieto A."/>
            <person name="Martinez M.J."/>
        </authorList>
    </citation>
    <scope>NUCLEOTIDE SEQUENCE [LARGE SCALE GENOMIC DNA]</scope>
    <source>
        <strain evidence="2 3">CIB</strain>
    </source>
</reference>
<dbReference type="RefSeq" id="XP_040731682.1">
    <property type="nucleotide sequence ID" value="XM_040875405.1"/>
</dbReference>
<protein>
    <submittedName>
        <fullName evidence="2">Uncharacterized protein</fullName>
    </submittedName>
</protein>
<dbReference type="GeneID" id="63792394"/>
<evidence type="ECO:0000256" key="1">
    <source>
        <dbReference type="SAM" id="MobiDB-lite"/>
    </source>
</evidence>
<feature type="compositionally biased region" description="Low complexity" evidence="1">
    <location>
        <begin position="492"/>
        <end position="507"/>
    </location>
</feature>
<accession>A0A364KUD3</accession>
<comment type="caution">
    <text evidence="2">The sequence shown here is derived from an EMBL/GenBank/DDBJ whole genome shotgun (WGS) entry which is preliminary data.</text>
</comment>
<dbReference type="Proteomes" id="UP000249363">
    <property type="component" value="Unassembled WGS sequence"/>
</dbReference>
<dbReference type="AlphaFoldDB" id="A0A364KUD3"/>
<dbReference type="STRING" id="1196081.A0A364KUD3"/>
<evidence type="ECO:0000313" key="2">
    <source>
        <dbReference type="EMBL" id="RAO67166.1"/>
    </source>
</evidence>
<gene>
    <name evidence="2" type="ORF">BHQ10_003178</name>
</gene>
<organism evidence="2 3">
    <name type="scientific">Talaromyces amestolkiae</name>
    <dbReference type="NCBI Taxonomy" id="1196081"/>
    <lineage>
        <taxon>Eukaryota</taxon>
        <taxon>Fungi</taxon>
        <taxon>Dikarya</taxon>
        <taxon>Ascomycota</taxon>
        <taxon>Pezizomycotina</taxon>
        <taxon>Eurotiomycetes</taxon>
        <taxon>Eurotiomycetidae</taxon>
        <taxon>Eurotiales</taxon>
        <taxon>Trichocomaceae</taxon>
        <taxon>Talaromyces</taxon>
        <taxon>Talaromyces sect. Talaromyces</taxon>
    </lineage>
</organism>